<dbReference type="InterPro" id="IPR002656">
    <property type="entry name" value="Acyl_transf_3_dom"/>
</dbReference>
<keyword evidence="1" id="KW-1133">Transmembrane helix</keyword>
<comment type="caution">
    <text evidence="4">The sequence shown here is derived from an EMBL/GenBank/DDBJ whole genome shotgun (WGS) entry which is preliminary data.</text>
</comment>
<accession>A0A5C6VHJ3</accession>
<feature type="domain" description="Acyltransferase 3" evidence="2">
    <location>
        <begin position="8"/>
        <end position="341"/>
    </location>
</feature>
<keyword evidence="1" id="KW-0472">Membrane</keyword>
<dbReference type="Proteomes" id="UP000321776">
    <property type="component" value="Unassembled WGS sequence"/>
</dbReference>
<reference evidence="3 6" key="3">
    <citation type="submission" date="2024-01" db="EMBL/GenBank/DDBJ databases">
        <title>The diversity of rhizobia nodulating Mimosa spp. in eleven states of Brazil covering several biomes is determined by host plant, location, and edaphic factors.</title>
        <authorList>
            <person name="Rouws L."/>
            <person name="Barauna A."/>
            <person name="Beukes C."/>
            <person name="De Faria S.M."/>
            <person name="Gross E."/>
            <person name="Dos Reis Junior F.B."/>
            <person name="Simon M."/>
            <person name="Maluk M."/>
            <person name="Odee D.W."/>
            <person name="Kenicer G."/>
            <person name="Young J.P.W."/>
            <person name="Reis V.M."/>
            <person name="Zilli J."/>
            <person name="James E.K."/>
        </authorList>
    </citation>
    <scope>NUCLEOTIDE SEQUENCE [LARGE SCALE GENOMIC DNA]</scope>
    <source>
        <strain evidence="3 6">JPY530</strain>
    </source>
</reference>
<dbReference type="AlphaFoldDB" id="A0A5C6VHJ3"/>
<keyword evidence="6" id="KW-1185">Reference proteome</keyword>
<feature type="transmembrane region" description="Helical" evidence="1">
    <location>
        <begin position="364"/>
        <end position="384"/>
    </location>
</feature>
<gene>
    <name evidence="4" type="ORF">FRZ40_27070</name>
    <name evidence="3" type="ORF">V4C56_29260</name>
</gene>
<feature type="transmembrane region" description="Helical" evidence="1">
    <location>
        <begin position="153"/>
        <end position="171"/>
    </location>
</feature>
<dbReference type="GO" id="GO:0016747">
    <property type="term" value="F:acyltransferase activity, transferring groups other than amino-acyl groups"/>
    <property type="evidence" value="ECO:0007669"/>
    <property type="project" value="InterPro"/>
</dbReference>
<feature type="transmembrane region" description="Helical" evidence="1">
    <location>
        <begin position="216"/>
        <end position="233"/>
    </location>
</feature>
<organism evidence="4 5">
    <name type="scientific">Paraburkholderia azotifigens</name>
    <dbReference type="NCBI Taxonomy" id="2057004"/>
    <lineage>
        <taxon>Bacteria</taxon>
        <taxon>Pseudomonadati</taxon>
        <taxon>Pseudomonadota</taxon>
        <taxon>Betaproteobacteria</taxon>
        <taxon>Burkholderiales</taxon>
        <taxon>Burkholderiaceae</taxon>
        <taxon>Paraburkholderia</taxon>
    </lineage>
</organism>
<keyword evidence="1" id="KW-0812">Transmembrane</keyword>
<reference evidence="4 5" key="1">
    <citation type="journal article" date="2018" name="Int. J. Syst. Evol. Microbiol.">
        <title>Paraburkholderia azotifigens sp. nov., a nitrogen-fixing bacterium isolated from paddy soil.</title>
        <authorList>
            <person name="Choi G.M."/>
            <person name="Im W.T."/>
        </authorList>
    </citation>
    <scope>NUCLEOTIDE SEQUENCE [LARGE SCALE GENOMIC DNA]</scope>
    <source>
        <strain evidence="4 5">NF 2-5-3</strain>
    </source>
</reference>
<dbReference type="PANTHER" id="PTHR23028">
    <property type="entry name" value="ACETYLTRANSFERASE"/>
    <property type="match status" value="1"/>
</dbReference>
<dbReference type="GO" id="GO:0009103">
    <property type="term" value="P:lipopolysaccharide biosynthetic process"/>
    <property type="evidence" value="ECO:0007669"/>
    <property type="project" value="TreeGrafter"/>
</dbReference>
<feature type="transmembrane region" description="Helical" evidence="1">
    <location>
        <begin position="84"/>
        <end position="106"/>
    </location>
</feature>
<feature type="transmembrane region" description="Helical" evidence="1">
    <location>
        <begin position="245"/>
        <end position="266"/>
    </location>
</feature>
<feature type="transmembrane region" description="Helical" evidence="1">
    <location>
        <begin position="45"/>
        <end position="63"/>
    </location>
</feature>
<dbReference type="InterPro" id="IPR050879">
    <property type="entry name" value="Acyltransferase_3"/>
</dbReference>
<keyword evidence="4" id="KW-0808">Transferase</keyword>
<protein>
    <submittedName>
        <fullName evidence="4">Acyltransferase</fullName>
        <ecNumber evidence="3">2.3.-.-</ecNumber>
    </submittedName>
</protein>
<feature type="transmembrane region" description="Helical" evidence="1">
    <location>
        <begin position="183"/>
        <end position="204"/>
    </location>
</feature>
<feature type="transmembrane region" description="Helical" evidence="1">
    <location>
        <begin position="305"/>
        <end position="328"/>
    </location>
</feature>
<sequence>MKEKFSVLDLLRFGLALYLTLFHSIHQYPQSRDLPLIELAGMGGFVTSTFFVLSGFILAHVYFHESASMRGSPRTFFVKRLSNLYVIHFIGLLLFFAVAVVSTHAVTSVALMSLDDGPEQMIALPPAATALNVTLNVLLLQVWSPLYGSINPSSWSLAVLLFFYLIFPFAAPRLLAVRKKRALLCLLWGLYLGAPVLASALHWYGPVAVGTILRNPVLRLPEFFGGILLYGMYREGTLAPIASTSGRRVVALLFVVCCFVPGAWLIAHGPLYWRYLVHNGAMLPAELVLIALCTSVKVPEKCERLASRLGNSALSIFAIHAPLFMLMIKATKLLSMGVSPIECATHFAACAAASKEIVPGMGGLPLYLIATAIAAVYFQERLVVPLRDFVRRRLLSARHAQADPDTASA</sequence>
<keyword evidence="4" id="KW-0012">Acyltransferase</keyword>
<feature type="transmembrane region" description="Helical" evidence="1">
    <location>
        <begin position="7"/>
        <end position="25"/>
    </location>
</feature>
<dbReference type="EMBL" id="VOQS01000003">
    <property type="protein sequence ID" value="TXC83996.1"/>
    <property type="molecule type" value="Genomic_DNA"/>
</dbReference>
<proteinExistence type="predicted"/>
<name>A0A5C6VHJ3_9BURK</name>
<dbReference type="EC" id="2.3.-.-" evidence="3"/>
<dbReference type="EMBL" id="JAZHGA010000026">
    <property type="protein sequence ID" value="MEM5343694.1"/>
    <property type="molecule type" value="Genomic_DNA"/>
</dbReference>
<dbReference type="Proteomes" id="UP001481677">
    <property type="component" value="Unassembled WGS sequence"/>
</dbReference>
<dbReference type="RefSeq" id="WP_147236174.1">
    <property type="nucleotide sequence ID" value="NZ_JAZHFZ010000030.1"/>
</dbReference>
<dbReference type="GO" id="GO:0016020">
    <property type="term" value="C:membrane"/>
    <property type="evidence" value="ECO:0007669"/>
    <property type="project" value="TreeGrafter"/>
</dbReference>
<feature type="transmembrane region" description="Helical" evidence="1">
    <location>
        <begin position="272"/>
        <end position="293"/>
    </location>
</feature>
<evidence type="ECO:0000259" key="2">
    <source>
        <dbReference type="Pfam" id="PF01757"/>
    </source>
</evidence>
<dbReference type="PANTHER" id="PTHR23028:SF53">
    <property type="entry name" value="ACYL_TRANSF_3 DOMAIN-CONTAINING PROTEIN"/>
    <property type="match status" value="1"/>
</dbReference>
<dbReference type="Pfam" id="PF01757">
    <property type="entry name" value="Acyl_transf_3"/>
    <property type="match status" value="1"/>
</dbReference>
<evidence type="ECO:0000313" key="6">
    <source>
        <dbReference type="Proteomes" id="UP001481677"/>
    </source>
</evidence>
<evidence type="ECO:0000313" key="3">
    <source>
        <dbReference type="EMBL" id="MEM5343694.1"/>
    </source>
</evidence>
<reference evidence="4" key="2">
    <citation type="submission" date="2019-08" db="EMBL/GenBank/DDBJ databases">
        <authorList>
            <person name="Im W.-T."/>
        </authorList>
    </citation>
    <scope>NUCLEOTIDE SEQUENCE</scope>
    <source>
        <strain evidence="4">NF 2-5-3</strain>
    </source>
</reference>
<evidence type="ECO:0000256" key="1">
    <source>
        <dbReference type="SAM" id="Phobius"/>
    </source>
</evidence>
<evidence type="ECO:0000313" key="4">
    <source>
        <dbReference type="EMBL" id="TXC83996.1"/>
    </source>
</evidence>
<evidence type="ECO:0000313" key="5">
    <source>
        <dbReference type="Proteomes" id="UP000321776"/>
    </source>
</evidence>